<proteinExistence type="predicted"/>
<dbReference type="RefSeq" id="WP_285170933.1">
    <property type="nucleotide sequence ID" value="NZ_JASPDQ010000034.1"/>
</dbReference>
<organism evidence="1 2">
    <name type="scientific">Trueperella bernardiae</name>
    <dbReference type="NCBI Taxonomy" id="59561"/>
    <lineage>
        <taxon>Bacteria</taxon>
        <taxon>Bacillati</taxon>
        <taxon>Actinomycetota</taxon>
        <taxon>Actinomycetes</taxon>
        <taxon>Actinomycetales</taxon>
        <taxon>Actinomycetaceae</taxon>
        <taxon>Trueperella</taxon>
    </lineage>
</organism>
<accession>A0AAW6ZLN2</accession>
<comment type="caution">
    <text evidence="1">The sequence shown here is derived from an EMBL/GenBank/DDBJ whole genome shotgun (WGS) entry which is preliminary data.</text>
</comment>
<dbReference type="Proteomes" id="UP001225576">
    <property type="component" value="Unassembled WGS sequence"/>
</dbReference>
<gene>
    <name evidence="1" type="ORF">QP858_09715</name>
</gene>
<dbReference type="EMBL" id="JASPDQ010000034">
    <property type="protein sequence ID" value="MDK8602729.1"/>
    <property type="molecule type" value="Genomic_DNA"/>
</dbReference>
<protein>
    <submittedName>
        <fullName evidence="1">Uncharacterized protein</fullName>
    </submittedName>
</protein>
<evidence type="ECO:0000313" key="1">
    <source>
        <dbReference type="EMBL" id="MDK8602729.1"/>
    </source>
</evidence>
<evidence type="ECO:0000313" key="2">
    <source>
        <dbReference type="Proteomes" id="UP001225576"/>
    </source>
</evidence>
<name>A0AAW6ZLN2_9ACTO</name>
<sequence length="139" mass="15454">MVDTDKPDDQNLEMQATVMMYVPGRGLVLVDQDRLGEAMERLGLEESHVLPCFIVRGADQGRKWVHLYSAVVGEAVVEALRSEGTVGLPLTFSIQGGALLIEHKDKGFVRAYGAGAWDRIFRFEEEFIELEGEDSPSIE</sequence>
<reference evidence="1" key="1">
    <citation type="submission" date="2023-05" db="EMBL/GenBank/DDBJ databases">
        <title>Genomic Catalog of Human Bladder Bacteria.</title>
        <authorList>
            <person name="Du J."/>
        </authorList>
    </citation>
    <scope>NUCLEOTIDE SEQUENCE</scope>
    <source>
        <strain evidence="1">UMB1304A</strain>
    </source>
</reference>
<dbReference type="AlphaFoldDB" id="A0AAW6ZLN2"/>